<evidence type="ECO:0000256" key="1">
    <source>
        <dbReference type="SAM" id="Coils"/>
    </source>
</evidence>
<comment type="caution">
    <text evidence="2">The sequence shown here is derived from an EMBL/GenBank/DDBJ whole genome shotgun (WGS) entry which is preliminary data.</text>
</comment>
<dbReference type="Proteomes" id="UP000011758">
    <property type="component" value="Unassembled WGS sequence"/>
</dbReference>
<dbReference type="SUPFAM" id="SSF140423">
    <property type="entry name" value="MW0975(SA0943)-like"/>
    <property type="match status" value="1"/>
</dbReference>
<keyword evidence="1" id="KW-0175">Coiled coil</keyword>
<reference evidence="2 3" key="1">
    <citation type="submission" date="2013-02" db="EMBL/GenBank/DDBJ databases">
        <title>The Genome Sequence of Lactobacillus catenaformis F0143.</title>
        <authorList>
            <consortium name="The Broad Institute Genome Sequencing Platform"/>
            <person name="Earl A."/>
            <person name="Ward D."/>
            <person name="Feldgarden M."/>
            <person name="Gevers D."/>
            <person name="Izard J."/>
            <person name="Blanton J.M."/>
            <person name="Mathney J."/>
            <person name="Dewhirst F.E."/>
            <person name="Young S.K."/>
            <person name="Zeng Q."/>
            <person name="Gargeya S."/>
            <person name="Fitzgerald M."/>
            <person name="Haas B."/>
            <person name="Abouelleil A."/>
            <person name="Alvarado L."/>
            <person name="Arachchi H.M."/>
            <person name="Berlin A."/>
            <person name="Chapman S.B."/>
            <person name="Gearin G."/>
            <person name="Goldberg J."/>
            <person name="Griggs A."/>
            <person name="Gujja S."/>
            <person name="Hansen M."/>
            <person name="Heiman D."/>
            <person name="Howarth C."/>
            <person name="Larimer J."/>
            <person name="Lui A."/>
            <person name="MacDonald P.J.P."/>
            <person name="McCowen C."/>
            <person name="Montmayeur A."/>
            <person name="Murphy C."/>
            <person name="Neiman D."/>
            <person name="Pearson M."/>
            <person name="Priest M."/>
            <person name="Roberts A."/>
            <person name="Saif S."/>
            <person name="Shea T."/>
            <person name="Sisk P."/>
            <person name="Stolte C."/>
            <person name="Sykes S."/>
            <person name="Wortman J."/>
            <person name="Nusbaum C."/>
            <person name="Birren B."/>
        </authorList>
    </citation>
    <scope>NUCLEOTIDE SEQUENCE [LARGE SCALE GENOMIC DNA]</scope>
    <source>
        <strain evidence="2 3">OT 569</strain>
    </source>
</reference>
<evidence type="ECO:0000313" key="2">
    <source>
        <dbReference type="EMBL" id="EMD16334.1"/>
    </source>
</evidence>
<evidence type="ECO:0000313" key="3">
    <source>
        <dbReference type="Proteomes" id="UP000011758"/>
    </source>
</evidence>
<feature type="coiled-coil region" evidence="1">
    <location>
        <begin position="19"/>
        <end position="76"/>
    </location>
</feature>
<protein>
    <submittedName>
        <fullName evidence="2">Uncharacterized protein</fullName>
    </submittedName>
</protein>
<sequence length="102" mass="12088">MDKLINDIISLDHQCSQAVEEAKKQKAESKANMNKRKKEIYNEFVAEYQKRLDKKKAELEASIASTKAKNEETYKEQLNSLSIYYNEHKNEWIKTMVERCKQ</sequence>
<dbReference type="RefSeq" id="WP_004803211.1">
    <property type="nucleotide sequence ID" value="NZ_AUGJ01000001.1"/>
</dbReference>
<dbReference type="AlphaFoldDB" id="M2PLA4"/>
<dbReference type="EMBL" id="AGEJ01000021">
    <property type="protein sequence ID" value="EMD16334.1"/>
    <property type="molecule type" value="Genomic_DNA"/>
</dbReference>
<proteinExistence type="predicted"/>
<gene>
    <name evidence="2" type="ORF">HMPREF9943_01260</name>
</gene>
<accession>M2PLA4</accession>
<name>M2PLA4_9FIRM</name>
<keyword evidence="3" id="KW-1185">Reference proteome</keyword>
<organism evidence="2 3">
    <name type="scientific">Eggerthia catenaformis OT 569 = DSM 20559</name>
    <dbReference type="NCBI Taxonomy" id="999415"/>
    <lineage>
        <taxon>Bacteria</taxon>
        <taxon>Bacillati</taxon>
        <taxon>Bacillota</taxon>
        <taxon>Erysipelotrichia</taxon>
        <taxon>Erysipelotrichales</taxon>
        <taxon>Coprobacillaceae</taxon>
        <taxon>Eggerthia</taxon>
    </lineage>
</organism>
<dbReference type="OrthoDB" id="1858371at2"/>
<dbReference type="eggNOG" id="ENOG5032YZH">
    <property type="taxonomic scope" value="Bacteria"/>
</dbReference>
<dbReference type="InterPro" id="IPR036785">
    <property type="entry name" value="YkyA-like_sf"/>
</dbReference>
<dbReference type="BioCyc" id="ECAT999415-HMP:GTTI-1294-MONOMER"/>
<dbReference type="STRING" id="999415.HMPREF9943_01260"/>